<accession>A0AAE3K727</accession>
<reference evidence="3" key="2">
    <citation type="submission" date="2022-02" db="EMBL/GenBank/DDBJ databases">
        <authorList>
            <person name="Elcheninov A.G."/>
            <person name="Sorokin D.Y."/>
            <person name="Kublanov I.V."/>
        </authorList>
    </citation>
    <scope>NUCLEOTIDE SEQUENCE</scope>
    <source>
        <strain evidence="3">AArc-St2</strain>
    </source>
</reference>
<organism evidence="3 4">
    <name type="scientific">Natronocalculus amylovorans</name>
    <dbReference type="NCBI Taxonomy" id="2917812"/>
    <lineage>
        <taxon>Archaea</taxon>
        <taxon>Methanobacteriati</taxon>
        <taxon>Methanobacteriota</taxon>
        <taxon>Stenosarchaea group</taxon>
        <taxon>Halobacteria</taxon>
        <taxon>Halobacteriales</taxon>
        <taxon>Haloferacaceae</taxon>
        <taxon>Natronocalculus</taxon>
    </lineage>
</organism>
<sequence>MSSETADNGTATGTDERVALVTGAGHGIGRGIAHRLAADGYAVSVVDIDEDAAHEVADEIHNLGEQGDAIALPADVTDLATIEMAVEATVDSLGGIDVVVANVGVYPSGRIDALSVDSWHEIMDINLAGAFRTVKASLPALKQSDSGRIVLTSSITGPMTGYPGWAHYGATKAGLLGFMRSAALELAPEGITINAVLPGNVKTEQLEALGDEYIEEMTESVPLGTLGTPEDIGAAVAFLASKDAGFITGHPLVIDGGQTLPESQAALSEMSVSE</sequence>
<comment type="similarity">
    <text evidence="1">Belongs to the short-chain dehydrogenases/reductases (SDR) family.</text>
</comment>
<dbReference type="PROSITE" id="PS00061">
    <property type="entry name" value="ADH_SHORT"/>
    <property type="match status" value="1"/>
</dbReference>
<gene>
    <name evidence="3" type="primary">fabG</name>
    <name evidence="3" type="ORF">AArcSt2_01240</name>
</gene>
<evidence type="ECO:0000256" key="1">
    <source>
        <dbReference type="ARBA" id="ARBA00006484"/>
    </source>
</evidence>
<dbReference type="InterPro" id="IPR036291">
    <property type="entry name" value="NAD(P)-bd_dom_sf"/>
</dbReference>
<evidence type="ECO:0000259" key="2">
    <source>
        <dbReference type="SMART" id="SM00822"/>
    </source>
</evidence>
<dbReference type="FunFam" id="3.40.50.720:FF:000084">
    <property type="entry name" value="Short-chain dehydrogenase reductase"/>
    <property type="match status" value="1"/>
</dbReference>
<keyword evidence="4" id="KW-1185">Reference proteome</keyword>
<dbReference type="InterPro" id="IPR002347">
    <property type="entry name" value="SDR_fam"/>
</dbReference>
<feature type="domain" description="Ketoreductase" evidence="2">
    <location>
        <begin position="17"/>
        <end position="199"/>
    </location>
</feature>
<dbReference type="InterPro" id="IPR020904">
    <property type="entry name" value="Sc_DH/Rdtase_CS"/>
</dbReference>
<dbReference type="GO" id="GO:0004316">
    <property type="term" value="F:3-oxoacyl-[acyl-carrier-protein] reductase (NADPH) activity"/>
    <property type="evidence" value="ECO:0007669"/>
    <property type="project" value="UniProtKB-EC"/>
</dbReference>
<proteinExistence type="inferred from homology"/>
<protein>
    <submittedName>
        <fullName evidence="3">3-oxoacyl-ACP reductase FabG</fullName>
        <ecNumber evidence="3">1.1.1.100</ecNumber>
    </submittedName>
</protein>
<dbReference type="SMART" id="SM00822">
    <property type="entry name" value="PKS_KR"/>
    <property type="match status" value="1"/>
</dbReference>
<dbReference type="Pfam" id="PF13561">
    <property type="entry name" value="adh_short_C2"/>
    <property type="match status" value="1"/>
</dbReference>
<reference evidence="3" key="1">
    <citation type="journal article" date="2022" name="Syst. Appl. Microbiol.">
        <title>Natronocalculus amylovorans gen. nov., sp. nov., and Natranaeroarchaeum aerophilus sp. nov., dominant culturable amylolytic natronoarchaea from hypersaline soda lakes in southwestern Siberia.</title>
        <authorList>
            <person name="Sorokin D.Y."/>
            <person name="Elcheninov A.G."/>
            <person name="Khizhniak T.V."/>
            <person name="Koenen M."/>
            <person name="Bale N.J."/>
            <person name="Damste J.S.S."/>
            <person name="Kublanov I.V."/>
        </authorList>
    </citation>
    <scope>NUCLEOTIDE SEQUENCE</scope>
    <source>
        <strain evidence="3">AArc-St2</strain>
    </source>
</reference>
<dbReference type="Proteomes" id="UP001203207">
    <property type="component" value="Unassembled WGS sequence"/>
</dbReference>
<dbReference type="EMBL" id="JAKRVX010000001">
    <property type="protein sequence ID" value="MCL9815561.1"/>
    <property type="molecule type" value="Genomic_DNA"/>
</dbReference>
<evidence type="ECO:0000313" key="4">
    <source>
        <dbReference type="Proteomes" id="UP001203207"/>
    </source>
</evidence>
<dbReference type="GO" id="GO:0032787">
    <property type="term" value="P:monocarboxylic acid metabolic process"/>
    <property type="evidence" value="ECO:0007669"/>
    <property type="project" value="UniProtKB-ARBA"/>
</dbReference>
<name>A0AAE3K727_9EURY</name>
<dbReference type="NCBIfam" id="NF004202">
    <property type="entry name" value="PRK05653.2-2"/>
    <property type="match status" value="1"/>
</dbReference>
<dbReference type="EC" id="1.1.1.100" evidence="3"/>
<dbReference type="Gene3D" id="3.40.50.720">
    <property type="entry name" value="NAD(P)-binding Rossmann-like Domain"/>
    <property type="match status" value="1"/>
</dbReference>
<dbReference type="AlphaFoldDB" id="A0AAE3K727"/>
<dbReference type="PRINTS" id="PR00081">
    <property type="entry name" value="GDHRDH"/>
</dbReference>
<dbReference type="RefSeq" id="WP_250582380.1">
    <property type="nucleotide sequence ID" value="NZ_JAKRVX010000001.1"/>
</dbReference>
<comment type="caution">
    <text evidence="3">The sequence shown here is derived from an EMBL/GenBank/DDBJ whole genome shotgun (WGS) entry which is preliminary data.</text>
</comment>
<dbReference type="NCBIfam" id="NF009466">
    <property type="entry name" value="PRK12826.1-2"/>
    <property type="match status" value="1"/>
</dbReference>
<evidence type="ECO:0000313" key="3">
    <source>
        <dbReference type="EMBL" id="MCL9815561.1"/>
    </source>
</evidence>
<keyword evidence="3" id="KW-0560">Oxidoreductase</keyword>
<dbReference type="InterPro" id="IPR057326">
    <property type="entry name" value="KR_dom"/>
</dbReference>
<dbReference type="InterPro" id="IPR050259">
    <property type="entry name" value="SDR"/>
</dbReference>
<dbReference type="PANTHER" id="PTHR42879:SF2">
    <property type="entry name" value="3-OXOACYL-[ACYL-CARRIER-PROTEIN] REDUCTASE FABG"/>
    <property type="match status" value="1"/>
</dbReference>
<dbReference type="PRINTS" id="PR00080">
    <property type="entry name" value="SDRFAMILY"/>
</dbReference>
<dbReference type="SUPFAM" id="SSF51735">
    <property type="entry name" value="NAD(P)-binding Rossmann-fold domains"/>
    <property type="match status" value="1"/>
</dbReference>
<dbReference type="PANTHER" id="PTHR42879">
    <property type="entry name" value="3-OXOACYL-(ACYL-CARRIER-PROTEIN) REDUCTASE"/>
    <property type="match status" value="1"/>
</dbReference>
<dbReference type="NCBIfam" id="NF005559">
    <property type="entry name" value="PRK07231.1"/>
    <property type="match status" value="1"/>
</dbReference>